<feature type="transmembrane region" description="Helical" evidence="1">
    <location>
        <begin position="20"/>
        <end position="38"/>
    </location>
</feature>
<keyword evidence="1" id="KW-0812">Transmembrane</keyword>
<name>X1JDL1_9ZZZZ</name>
<reference evidence="2" key="1">
    <citation type="journal article" date="2014" name="Front. Microbiol.">
        <title>High frequency of phylogenetically diverse reductive dehalogenase-homologous genes in deep subseafloor sedimentary metagenomes.</title>
        <authorList>
            <person name="Kawai M."/>
            <person name="Futagami T."/>
            <person name="Toyoda A."/>
            <person name="Takaki Y."/>
            <person name="Nishi S."/>
            <person name="Hori S."/>
            <person name="Arai W."/>
            <person name="Tsubouchi T."/>
            <person name="Morono Y."/>
            <person name="Uchiyama I."/>
            <person name="Ito T."/>
            <person name="Fujiyama A."/>
            <person name="Inagaki F."/>
            <person name="Takami H."/>
        </authorList>
    </citation>
    <scope>NUCLEOTIDE SEQUENCE</scope>
    <source>
        <strain evidence="2">Expedition CK06-06</strain>
    </source>
</reference>
<feature type="non-terminal residue" evidence="2">
    <location>
        <position position="42"/>
    </location>
</feature>
<comment type="caution">
    <text evidence="2">The sequence shown here is derived from an EMBL/GenBank/DDBJ whole genome shotgun (WGS) entry which is preliminary data.</text>
</comment>
<evidence type="ECO:0000313" key="2">
    <source>
        <dbReference type="EMBL" id="GAH79595.1"/>
    </source>
</evidence>
<dbReference type="EMBL" id="BARU01041951">
    <property type="protein sequence ID" value="GAH79595.1"/>
    <property type="molecule type" value="Genomic_DNA"/>
</dbReference>
<organism evidence="2">
    <name type="scientific">marine sediment metagenome</name>
    <dbReference type="NCBI Taxonomy" id="412755"/>
    <lineage>
        <taxon>unclassified sequences</taxon>
        <taxon>metagenomes</taxon>
        <taxon>ecological metagenomes</taxon>
    </lineage>
</organism>
<keyword evidence="1" id="KW-1133">Transmembrane helix</keyword>
<keyword evidence="1" id="KW-0472">Membrane</keyword>
<sequence length="42" mass="4932">MIVAFVSKKLKFDLKNAKIIDLIFAGIGFIFGFWYLHWVEDP</sequence>
<gene>
    <name evidence="2" type="ORF">S03H2_64561</name>
</gene>
<protein>
    <submittedName>
        <fullName evidence="2">Uncharacterized protein</fullName>
    </submittedName>
</protein>
<accession>X1JDL1</accession>
<dbReference type="AlphaFoldDB" id="X1JDL1"/>
<evidence type="ECO:0000256" key="1">
    <source>
        <dbReference type="SAM" id="Phobius"/>
    </source>
</evidence>
<proteinExistence type="predicted"/>